<dbReference type="InterPro" id="IPR004101">
    <property type="entry name" value="Mur_ligase_C"/>
</dbReference>
<evidence type="ECO:0000259" key="13">
    <source>
        <dbReference type="Pfam" id="PF02875"/>
    </source>
</evidence>
<feature type="compositionally biased region" description="Low complexity" evidence="12">
    <location>
        <begin position="31"/>
        <end position="58"/>
    </location>
</feature>
<dbReference type="AlphaFoldDB" id="A0AAW9HJB4"/>
<keyword evidence="5" id="KW-0479">Metal-binding</keyword>
<comment type="caution">
    <text evidence="15">The sequence shown here is derived from an EMBL/GenBank/DDBJ whole genome shotgun (WGS) entry which is preliminary data.</text>
</comment>
<dbReference type="GO" id="GO:0005737">
    <property type="term" value="C:cytoplasm"/>
    <property type="evidence" value="ECO:0007669"/>
    <property type="project" value="TreeGrafter"/>
</dbReference>
<evidence type="ECO:0000256" key="10">
    <source>
        <dbReference type="ARBA" id="ARBA00047493"/>
    </source>
</evidence>
<dbReference type="EMBL" id="JAWNFU010000005">
    <property type="protein sequence ID" value="MDY5154011.1"/>
    <property type="molecule type" value="Genomic_DNA"/>
</dbReference>
<evidence type="ECO:0000256" key="12">
    <source>
        <dbReference type="SAM" id="MobiDB-lite"/>
    </source>
</evidence>
<dbReference type="InterPro" id="IPR013221">
    <property type="entry name" value="Mur_ligase_cen"/>
</dbReference>
<dbReference type="GO" id="GO:0008841">
    <property type="term" value="F:dihydrofolate synthase activity"/>
    <property type="evidence" value="ECO:0007669"/>
    <property type="project" value="TreeGrafter"/>
</dbReference>
<dbReference type="SUPFAM" id="SSF53244">
    <property type="entry name" value="MurD-like peptide ligases, peptide-binding domain"/>
    <property type="match status" value="1"/>
</dbReference>
<reference evidence="15" key="1">
    <citation type="submission" date="2023-10" db="EMBL/GenBank/DDBJ databases">
        <title>Whole Genome based description of the genera Actinobaculum and Actinotignum reveals a complex phylogenetic relationship within the species included in the genus Actinotignum.</title>
        <authorList>
            <person name="Jensen C.S."/>
            <person name="Dargis R."/>
            <person name="Kemp M."/>
            <person name="Christensen J.J."/>
        </authorList>
    </citation>
    <scope>NUCLEOTIDE SEQUENCE</scope>
    <source>
        <strain evidence="15">Actinobaculum_suis_CCUG19206T</strain>
    </source>
</reference>
<keyword evidence="6" id="KW-0547">Nucleotide-binding</keyword>
<feature type="domain" description="Mur ligase central" evidence="14">
    <location>
        <begin position="288"/>
        <end position="425"/>
    </location>
</feature>
<dbReference type="FunFam" id="3.40.1190.10:FF:000011">
    <property type="entry name" value="Folylpolyglutamate synthase/dihydrofolate synthase"/>
    <property type="match status" value="1"/>
</dbReference>
<dbReference type="NCBIfam" id="TIGR01499">
    <property type="entry name" value="folC"/>
    <property type="match status" value="1"/>
</dbReference>
<feature type="domain" description="Mur ligase central" evidence="14">
    <location>
        <begin position="195"/>
        <end position="219"/>
    </location>
</feature>
<organism evidence="15 16">
    <name type="scientific">Actinobaculum suis</name>
    <dbReference type="NCBI Taxonomy" id="1657"/>
    <lineage>
        <taxon>Bacteria</taxon>
        <taxon>Bacillati</taxon>
        <taxon>Actinomycetota</taxon>
        <taxon>Actinomycetes</taxon>
        <taxon>Actinomycetales</taxon>
        <taxon>Actinomycetaceae</taxon>
        <taxon>Actinobaculum</taxon>
    </lineage>
</organism>
<feature type="coiled-coil region" evidence="11">
    <location>
        <begin position="70"/>
        <end position="104"/>
    </location>
</feature>
<dbReference type="PROSITE" id="PS01012">
    <property type="entry name" value="FOLYLPOLYGLU_SYNT_2"/>
    <property type="match status" value="1"/>
</dbReference>
<evidence type="ECO:0000256" key="6">
    <source>
        <dbReference type="ARBA" id="ARBA00022741"/>
    </source>
</evidence>
<protein>
    <recommendedName>
        <fullName evidence="3">tetrahydrofolate synthase</fullName>
        <ecNumber evidence="3">6.3.2.17</ecNumber>
    </recommendedName>
    <alternativeName>
        <fullName evidence="9">Tetrahydrofolylpolyglutamate synthase</fullName>
    </alternativeName>
</protein>
<dbReference type="EC" id="6.3.2.17" evidence="3"/>
<dbReference type="PANTHER" id="PTHR11136:SF0">
    <property type="entry name" value="DIHYDROFOLATE SYNTHETASE-RELATED"/>
    <property type="match status" value="1"/>
</dbReference>
<name>A0AAW9HJB4_9ACTO</name>
<evidence type="ECO:0000313" key="16">
    <source>
        <dbReference type="Proteomes" id="UP001273799"/>
    </source>
</evidence>
<evidence type="ECO:0000256" key="4">
    <source>
        <dbReference type="ARBA" id="ARBA00022598"/>
    </source>
</evidence>
<evidence type="ECO:0000256" key="9">
    <source>
        <dbReference type="ARBA" id="ARBA00030592"/>
    </source>
</evidence>
<feature type="compositionally biased region" description="Basic and acidic residues" evidence="12">
    <location>
        <begin position="1"/>
        <end position="12"/>
    </location>
</feature>
<dbReference type="GO" id="GO:0004326">
    <property type="term" value="F:tetrahydrofolylpolyglutamate synthase activity"/>
    <property type="evidence" value="ECO:0007669"/>
    <property type="project" value="UniProtKB-EC"/>
</dbReference>
<feature type="region of interest" description="Disordered" evidence="12">
    <location>
        <begin position="1"/>
        <end position="67"/>
    </location>
</feature>
<comment type="cofactor">
    <cofactor evidence="1">
        <name>Mg(2+)</name>
        <dbReference type="ChEBI" id="CHEBI:18420"/>
    </cofactor>
</comment>
<evidence type="ECO:0000313" key="15">
    <source>
        <dbReference type="EMBL" id="MDY5154011.1"/>
    </source>
</evidence>
<dbReference type="InterPro" id="IPR001645">
    <property type="entry name" value="Folylpolyglutamate_synth"/>
</dbReference>
<comment type="similarity">
    <text evidence="2">Belongs to the folylpolyglutamate synthase family.</text>
</comment>
<evidence type="ECO:0000256" key="5">
    <source>
        <dbReference type="ARBA" id="ARBA00022723"/>
    </source>
</evidence>
<sequence length="598" mass="63356">MSAQEDWMKKNDGSSFGVSGANPGSAANPVNSANPGSGVNPGNSVNSGNSVNPGSSVNRESSANPEKAAIENAEIRKIIEFNALDDAEQERAAAGEAENAEEAELSEALQILLGSELIAGPDPSVVEDVKAQPEPETGPLADLAATAALDAEVDAIYQQILTRAPEHKVQPSLQRVRDCLDMMGNPQNSYRSVHVTGTNGKTSTARMIEALLREMGLHTGRFTSPHLENVRERISINGAAISREDFIQAWEDVAPFVELVDKQSVEAGGPRMSFFEVFVVMAYQAFAYAPVDVAVVEVGMGGEWDATNVIDSSVAVLTPIALDHQRWLGASVEEIAHEKVGIIKPGAAVISATQTPSVLDIIADKTRAQHGRLEVYGRDLEVLNRETAVGGQLISIRTPAATYEDIPLALRGDFQAENAALALGAVEAFRDGGALSGDVVEHAFMAVSSPGRLEVVRSSPTVVVDAAHNPAGAEATARALAEYYPGRRVGVIAMMADKDVEGTLGFFEPIFESVVVTDMPTTRAMDADDLAEIARDVFGEDRVSVERNLMNAIDTAAGLAEEDNPEPMITPVVVVTGSIELVGEARRLMGKKAPDGAE</sequence>
<gene>
    <name evidence="15" type="ORF">R6G71_08170</name>
</gene>
<dbReference type="GO" id="GO:0005524">
    <property type="term" value="F:ATP binding"/>
    <property type="evidence" value="ECO:0007669"/>
    <property type="project" value="UniProtKB-KW"/>
</dbReference>
<evidence type="ECO:0000259" key="14">
    <source>
        <dbReference type="Pfam" id="PF08245"/>
    </source>
</evidence>
<proteinExistence type="inferred from homology"/>
<evidence type="ECO:0000256" key="3">
    <source>
        <dbReference type="ARBA" id="ARBA00013025"/>
    </source>
</evidence>
<keyword evidence="11" id="KW-0175">Coiled coil</keyword>
<dbReference type="Gene3D" id="3.90.190.20">
    <property type="entry name" value="Mur ligase, C-terminal domain"/>
    <property type="match status" value="1"/>
</dbReference>
<keyword evidence="7" id="KW-0067">ATP-binding</keyword>
<dbReference type="Proteomes" id="UP001273799">
    <property type="component" value="Unassembled WGS sequence"/>
</dbReference>
<dbReference type="InterPro" id="IPR018109">
    <property type="entry name" value="Folylpolyglutamate_synth_CS"/>
</dbReference>
<comment type="catalytic activity">
    <reaction evidence="10">
        <text>(6S)-5,6,7,8-tetrahydrofolyl-(gamma-L-Glu)(n) + L-glutamate + ATP = (6S)-5,6,7,8-tetrahydrofolyl-(gamma-L-Glu)(n+1) + ADP + phosphate + H(+)</text>
        <dbReference type="Rhea" id="RHEA:10580"/>
        <dbReference type="Rhea" id="RHEA-COMP:14738"/>
        <dbReference type="Rhea" id="RHEA-COMP:14740"/>
        <dbReference type="ChEBI" id="CHEBI:15378"/>
        <dbReference type="ChEBI" id="CHEBI:29985"/>
        <dbReference type="ChEBI" id="CHEBI:30616"/>
        <dbReference type="ChEBI" id="CHEBI:43474"/>
        <dbReference type="ChEBI" id="CHEBI:141005"/>
        <dbReference type="ChEBI" id="CHEBI:456216"/>
        <dbReference type="EC" id="6.3.2.17"/>
    </reaction>
</comment>
<keyword evidence="4 15" id="KW-0436">Ligase</keyword>
<dbReference type="PANTHER" id="PTHR11136">
    <property type="entry name" value="FOLYLPOLYGLUTAMATE SYNTHASE-RELATED"/>
    <property type="match status" value="1"/>
</dbReference>
<evidence type="ECO:0000256" key="1">
    <source>
        <dbReference type="ARBA" id="ARBA00001946"/>
    </source>
</evidence>
<dbReference type="GO" id="GO:0046872">
    <property type="term" value="F:metal ion binding"/>
    <property type="evidence" value="ECO:0007669"/>
    <property type="project" value="UniProtKB-KW"/>
</dbReference>
<dbReference type="SUPFAM" id="SSF53623">
    <property type="entry name" value="MurD-like peptide ligases, catalytic domain"/>
    <property type="match status" value="1"/>
</dbReference>
<dbReference type="RefSeq" id="WP_231583019.1">
    <property type="nucleotide sequence ID" value="NZ_FNAU01000001.1"/>
</dbReference>
<dbReference type="Pfam" id="PF02875">
    <property type="entry name" value="Mur_ligase_C"/>
    <property type="match status" value="1"/>
</dbReference>
<evidence type="ECO:0000256" key="11">
    <source>
        <dbReference type="SAM" id="Coils"/>
    </source>
</evidence>
<evidence type="ECO:0000256" key="7">
    <source>
        <dbReference type="ARBA" id="ARBA00022840"/>
    </source>
</evidence>
<keyword evidence="8" id="KW-0460">Magnesium</keyword>
<evidence type="ECO:0000256" key="2">
    <source>
        <dbReference type="ARBA" id="ARBA00008276"/>
    </source>
</evidence>
<dbReference type="Pfam" id="PF08245">
    <property type="entry name" value="Mur_ligase_M"/>
    <property type="match status" value="2"/>
</dbReference>
<feature type="domain" description="Mur ligase C-terminal" evidence="13">
    <location>
        <begin position="451"/>
        <end position="578"/>
    </location>
</feature>
<dbReference type="Gene3D" id="3.40.1190.10">
    <property type="entry name" value="Mur-like, catalytic domain"/>
    <property type="match status" value="1"/>
</dbReference>
<evidence type="ECO:0000256" key="8">
    <source>
        <dbReference type="ARBA" id="ARBA00022842"/>
    </source>
</evidence>
<dbReference type="InterPro" id="IPR036615">
    <property type="entry name" value="Mur_ligase_C_dom_sf"/>
</dbReference>
<dbReference type="InterPro" id="IPR036565">
    <property type="entry name" value="Mur-like_cat_sf"/>
</dbReference>
<accession>A0AAW9HJB4</accession>